<name>A0ABV3UKH3_9GAMM</name>
<evidence type="ECO:0000313" key="2">
    <source>
        <dbReference type="Proteomes" id="UP001558101"/>
    </source>
</evidence>
<protein>
    <submittedName>
        <fullName evidence="1">Uncharacterized protein</fullName>
    </submittedName>
</protein>
<dbReference type="RefSeq" id="WP_368454119.1">
    <property type="nucleotide sequence ID" value="NZ_JBFQXQ010000002.1"/>
</dbReference>
<sequence>MNVDQCLFGYEDGHRLLASSLPLGEALSLLTELSDLAPGTIFGDSEGYWTGLPVASLGRYVLMRTWPAPEMSRPGCVWTHALLIEPGLLEAIDDLTVLQSIVMRPDKPTNRTRYQTKIEINVSMAAPVADHPDSNVIGTLLSALYGTLTSSIEIQQPGELDAALFAVWSQQWPRLRRNFRFQTAASRGVKTGTSVRFDALALLVSPDRPSAITDTSCYPEWLAVAAKDAQRIGHEGLRAFLWRYGLDVRKQRGSFRPLTEIHLLHNNESEDSSMRVFRLISQAFPDAHEALRLKQDLIDGLLIPGAQVGLMYRMLEDAAQGEQKFPQPTSVGMERLATLWPEQAEAIIELLSVTVRVQDSVGALIQSTLLEVAKTETFWLLSPLQPALQEVMVKSSPAFLLSSEKLLDDERLAALMVFIPEETAGLDGFIDALLCRNNPDLTDAVYEHFSVRAAAAVVTRLSDDKEDISPQWMKSLIQRPSLLLQDAVLGHVPRTRVLYDIAEQLGWFSPAVFSAGIKPWFHGLVHAENDIQGEEMETLGCFLLILACHSGGEEGLSSVELFFSHLHRKLMDSDLSSRAAGLLYPFLPDIGWFLNWDLALRLRIVIAETFIKNSWPSAHYFSLAKGKKGRALLAKTIAGMPGGHVYIDVDSN</sequence>
<dbReference type="EMBL" id="JBFQXQ010000002">
    <property type="protein sequence ID" value="MEX3174061.1"/>
    <property type="molecule type" value="Genomic_DNA"/>
</dbReference>
<accession>A0ABV3UKH3</accession>
<comment type="caution">
    <text evidence="1">The sequence shown here is derived from an EMBL/GenBank/DDBJ whole genome shotgun (WGS) entry which is preliminary data.</text>
</comment>
<gene>
    <name evidence="1" type="ORF">AB4M04_18495</name>
</gene>
<dbReference type="Proteomes" id="UP001558101">
    <property type="component" value="Unassembled WGS sequence"/>
</dbReference>
<organism evidence="1 2">
    <name type="scientific">Serratia quinivorans</name>
    <dbReference type="NCBI Taxonomy" id="137545"/>
    <lineage>
        <taxon>Bacteria</taxon>
        <taxon>Pseudomonadati</taxon>
        <taxon>Pseudomonadota</taxon>
        <taxon>Gammaproteobacteria</taxon>
        <taxon>Enterobacterales</taxon>
        <taxon>Yersiniaceae</taxon>
        <taxon>Serratia</taxon>
    </lineage>
</organism>
<keyword evidence="2" id="KW-1185">Reference proteome</keyword>
<evidence type="ECO:0000313" key="1">
    <source>
        <dbReference type="EMBL" id="MEX3174061.1"/>
    </source>
</evidence>
<dbReference type="Pfam" id="PF20012">
    <property type="entry name" value="GAP1-N1"/>
    <property type="match status" value="1"/>
</dbReference>
<proteinExistence type="predicted"/>
<reference evidence="1 2" key="1">
    <citation type="submission" date="2024-07" db="EMBL/GenBank/DDBJ databases">
        <title>Genomes of novel Serratia strains from suburban soil.</title>
        <authorList>
            <person name="Markert E.X."/>
            <person name="Severe K."/>
            <person name="Severe L."/>
            <person name="Twing K.I."/>
            <person name="Ward L.M."/>
        </authorList>
    </citation>
    <scope>NUCLEOTIDE SEQUENCE [LARGE SCALE GENOMIC DNA]</scope>
    <source>
        <strain evidence="1 2">3C-UT</strain>
    </source>
</reference>